<dbReference type="GO" id="GO:0008270">
    <property type="term" value="F:zinc ion binding"/>
    <property type="evidence" value="ECO:0007669"/>
    <property type="project" value="UniProtKB-KW"/>
</dbReference>
<comment type="caution">
    <text evidence="3">The sequence shown here is derived from an EMBL/GenBank/DDBJ whole genome shotgun (WGS) entry which is preliminary data.</text>
</comment>
<evidence type="ECO:0000256" key="1">
    <source>
        <dbReference type="PROSITE-ProRule" id="PRU00723"/>
    </source>
</evidence>
<proteinExistence type="predicted"/>
<feature type="domain" description="C3H1-type" evidence="2">
    <location>
        <begin position="92"/>
        <end position="116"/>
    </location>
</feature>
<name>A0A813FN99_POLGL</name>
<accession>A0A813FN99</accession>
<gene>
    <name evidence="3" type="ORF">PGLA1383_LOCUS33329</name>
</gene>
<dbReference type="AlphaFoldDB" id="A0A813FN99"/>
<keyword evidence="1" id="KW-0479">Metal-binding</keyword>
<keyword evidence="1" id="KW-0863">Zinc-finger</keyword>
<feature type="zinc finger region" description="C3H1-type" evidence="1">
    <location>
        <begin position="92"/>
        <end position="116"/>
    </location>
</feature>
<keyword evidence="4" id="KW-1185">Reference proteome</keyword>
<dbReference type="EMBL" id="CAJNNV010025669">
    <property type="protein sequence ID" value="CAE8615616.1"/>
    <property type="molecule type" value="Genomic_DNA"/>
</dbReference>
<evidence type="ECO:0000313" key="4">
    <source>
        <dbReference type="Proteomes" id="UP000654075"/>
    </source>
</evidence>
<keyword evidence="1" id="KW-0862">Zinc</keyword>
<sequence length="154" mass="16893">MYTCHLNRLFPGVKVSNTFIHIEHADPDAFVARRSVSCPPKLFGVISSSKEAFSPEANQGGVASAEHVGLVSPSGLSTERKLQAHQLGQCRPCGFQSAKAGNCRRGDDCQFCHLCTHEEQMRKKISRNHDRRRCLRAAKSVLKASVESAVGLMD</sequence>
<dbReference type="Proteomes" id="UP000654075">
    <property type="component" value="Unassembled WGS sequence"/>
</dbReference>
<protein>
    <recommendedName>
        <fullName evidence="2">C3H1-type domain-containing protein</fullName>
    </recommendedName>
</protein>
<evidence type="ECO:0000313" key="3">
    <source>
        <dbReference type="EMBL" id="CAE8615616.1"/>
    </source>
</evidence>
<dbReference type="InterPro" id="IPR000571">
    <property type="entry name" value="Znf_CCCH"/>
</dbReference>
<dbReference type="PROSITE" id="PS50103">
    <property type="entry name" value="ZF_C3H1"/>
    <property type="match status" value="1"/>
</dbReference>
<organism evidence="3 4">
    <name type="scientific">Polarella glacialis</name>
    <name type="common">Dinoflagellate</name>
    <dbReference type="NCBI Taxonomy" id="89957"/>
    <lineage>
        <taxon>Eukaryota</taxon>
        <taxon>Sar</taxon>
        <taxon>Alveolata</taxon>
        <taxon>Dinophyceae</taxon>
        <taxon>Suessiales</taxon>
        <taxon>Suessiaceae</taxon>
        <taxon>Polarella</taxon>
    </lineage>
</organism>
<reference evidence="3" key="1">
    <citation type="submission" date="2021-02" db="EMBL/GenBank/DDBJ databases">
        <authorList>
            <person name="Dougan E. K."/>
            <person name="Rhodes N."/>
            <person name="Thang M."/>
            <person name="Chan C."/>
        </authorList>
    </citation>
    <scope>NUCLEOTIDE SEQUENCE</scope>
</reference>
<evidence type="ECO:0000259" key="2">
    <source>
        <dbReference type="PROSITE" id="PS50103"/>
    </source>
</evidence>